<feature type="transmembrane region" description="Helical" evidence="5">
    <location>
        <begin position="198"/>
        <end position="221"/>
    </location>
</feature>
<dbReference type="PROSITE" id="PS50837">
    <property type="entry name" value="NACHT"/>
    <property type="match status" value="1"/>
</dbReference>
<dbReference type="PROSITE" id="PS50850">
    <property type="entry name" value="MFS"/>
    <property type="match status" value="1"/>
</dbReference>
<dbReference type="InterPro" id="IPR015943">
    <property type="entry name" value="WD40/YVTN_repeat-like_dom_sf"/>
</dbReference>
<accession>A0A0G4NXR5</accession>
<dbReference type="InterPro" id="IPR027417">
    <property type="entry name" value="P-loop_NTPase"/>
</dbReference>
<dbReference type="Gene3D" id="3.40.50.300">
    <property type="entry name" value="P-loop containing nucleotide triphosphate hydrolases"/>
    <property type="match status" value="1"/>
</dbReference>
<feature type="transmembrane region" description="Helical" evidence="5">
    <location>
        <begin position="340"/>
        <end position="364"/>
    </location>
</feature>
<dbReference type="PROSITE" id="PS00678">
    <property type="entry name" value="WD_REPEATS_1"/>
    <property type="match status" value="5"/>
</dbReference>
<keyword evidence="3" id="KW-0677">Repeat</keyword>
<feature type="transmembrane region" description="Helical" evidence="5">
    <location>
        <begin position="169"/>
        <end position="191"/>
    </location>
</feature>
<dbReference type="CDD" id="cd00200">
    <property type="entry name" value="WD40"/>
    <property type="match status" value="1"/>
</dbReference>
<dbReference type="Gene3D" id="2.130.10.10">
    <property type="entry name" value="YVTN repeat-like/Quinoprotein amine dehydrogenase"/>
    <property type="match status" value="5"/>
</dbReference>
<feature type="transmembrane region" description="Helical" evidence="5">
    <location>
        <begin position="477"/>
        <end position="500"/>
    </location>
</feature>
<evidence type="ECO:0000313" key="9">
    <source>
        <dbReference type="Proteomes" id="UP000053732"/>
    </source>
</evidence>
<dbReference type="Proteomes" id="UP000053732">
    <property type="component" value="Unassembled WGS sequence"/>
</dbReference>
<feature type="transmembrane region" description="Helical" evidence="5">
    <location>
        <begin position="419"/>
        <end position="441"/>
    </location>
</feature>
<dbReference type="PROSITE" id="PS50294">
    <property type="entry name" value="WD_REPEATS_REGION"/>
    <property type="match status" value="8"/>
</dbReference>
<evidence type="ECO:0000256" key="5">
    <source>
        <dbReference type="SAM" id="Phobius"/>
    </source>
</evidence>
<feature type="transmembrane region" description="Helical" evidence="5">
    <location>
        <begin position="385"/>
        <end position="407"/>
    </location>
</feature>
<dbReference type="SUPFAM" id="SSF101908">
    <property type="entry name" value="Putative isomerase YbhE"/>
    <property type="match status" value="1"/>
</dbReference>
<dbReference type="InterPro" id="IPR001680">
    <property type="entry name" value="WD40_rpt"/>
</dbReference>
<dbReference type="SUPFAM" id="SSF103473">
    <property type="entry name" value="MFS general substrate transporter"/>
    <property type="match status" value="1"/>
</dbReference>
<dbReference type="Pfam" id="PF07690">
    <property type="entry name" value="MFS_1"/>
    <property type="match status" value="1"/>
</dbReference>
<evidence type="ECO:0000313" key="8">
    <source>
        <dbReference type="EMBL" id="CRL18878.1"/>
    </source>
</evidence>
<evidence type="ECO:0000259" key="7">
    <source>
        <dbReference type="PROSITE" id="PS50850"/>
    </source>
</evidence>
<dbReference type="STRING" id="1429867.A0A0G4NXR5"/>
<keyword evidence="5" id="KW-0472">Membrane</keyword>
<evidence type="ECO:0000256" key="4">
    <source>
        <dbReference type="PROSITE-ProRule" id="PRU00221"/>
    </source>
</evidence>
<dbReference type="Gene3D" id="1.20.1250.20">
    <property type="entry name" value="MFS general substrate transporter like domains"/>
    <property type="match status" value="1"/>
</dbReference>
<dbReference type="InterPro" id="IPR011701">
    <property type="entry name" value="MFS"/>
</dbReference>
<feature type="transmembrane region" description="Helical" evidence="5">
    <location>
        <begin position="300"/>
        <end position="328"/>
    </location>
</feature>
<feature type="repeat" description="WD" evidence="4">
    <location>
        <begin position="1323"/>
        <end position="1364"/>
    </location>
</feature>
<sequence>MDHNKPMHEEIERVQTEDDPKALKHQTLGHIRLRHEHTNELILIPAPSLDPNDPLRWSTPYKIYIATLVSLAMIMCNFMAAGPTVAMVEIATDFKQGGDTTLTDWIARAAYFFNNSSLLQGVSCIAWVPLVIKYGRRPVYIASLILYFFMILGAGLAKTYAGELTTRTILGIGAGAGECLAPITMADIFYLHQRGYGMAIYNSALSAGVGLGIIISGLVTISNSWRSIYWVGAGLVGGLLIVVVFFFPETAFTRTDSLDNVHTLEDNPHEESYWQTLKPWSGKVYTSEPIWRMLVRPFGLILIPPVFWATMVMSVTIGFLVAVASNFATAFNTTYGFEPWQSGLCFISGIIGCFLGTFAGGPFSDWVADVFTRRNGGIREPEMRLPAIIPSLIGCPLGLVLYGVGIAEGWHWMVPTVGLGFLSFSITQGTNVSFVYCVDCFRPVTGEVTVTQLAFKSCFGFLLSFYTNPWIEQSGYKGAFCAMAGISAAFISGFIPLYFWGKAIRQSAMRWPFVQFVFWEVDREVAGSIPAPGVGAWAPGAARGPSAGGRGHVPQSIASVGALMMASTAFNATNHGLQIGNNQGSITAEFHVARAYTTEDIDRICLHALRCPDSLAVKNRLKESKDKLVHQSLHWILEDPQYKNWENGDDVGLFWIKGGAGKGKTMMSIGLIEELARAQDETTVVIYFFCQNTDYELNTLEAILKGLILQLVNQQTELGESLRRRWDTITECFSEDLTSWQSLWNILFEMLARCKYSRVYMVIDALDECQDDGMADFLKSIVRKGLDHPAKIKWMLTSRPWDSAERVLLASHDQVQVSLDEELYSQSVAGAVKAYITYKVEELGRLHRYGATLKSEVETELTERSEGTFLWVSLVCKSLETVCRDEALSTIQSLPPGLHPFYERILNQLNEGERAEVQKCMRLLKAMMTVYRPLKVEEVPSVIGLTDEEDTIRVLVDCCASFIRLREDNIEFVHQSARDYLAGENGLSILDSYERFGHEEIVLGCLSYLSECLKPNLVELPRPDATRDSLRTLENGPRNGVLSRVDYAALFWVSHLKNTSDDTDKSHVNIFLHTKLLEWLECLSLLDRLPKAVDALKALEIILKDDCLALALVQDAMRFLLRHYHTLSHWPLQIYSSAIVFSPESSVVKRENLPKIPVWLRNAPPMEDSWTPMIQTLTGHSESVEIVAFSPDGKQIASGSDDGIIKVWDAITGSLQKTLSGRHSNAITAIAFLPDSKLIISGARDSSLMLWDTTTGDPEVITDHFGTCKEYYSHLQPLKEDDCWPHVVAFSADCSQMAAIGYDQGEQVIMLFDTGTWDPRKILTGHSDSVLSLAFSPDSRQLVSSSYDRIVKLWDTTTGDLQKTLVGHTSRAYTVAFSPDGKQIVSGSDNAIIFWDVATGDLQAISASPAARSVAFSPDSKQVAIGCAGGLIHMFDAAGNLEKTLAGHLETVMSLAFSPDGKQIVTGCSDTTIKRWDNTIGAIQKVVGHSDRVSTVVFSPDFKLIASGSDDETIKLWDAATGDLQKTIAGQLNAVRDLAFSPDNRQIASCTYKALKLWDAATGDLQNSSESDDPFITVAFSPDGKQIASGHANGNINLWDTATGDPQKALAGHKSKFDSLTKLDFFDVRVKTVTFSPDGKLIASASADATIKLWDTATGDLQKTLVCHPKSINILDPAAILGEPNWIIALAFSSDSQQIAAVCENKTIKVWSIEKSLKASKYLGRTFGSHIKSSKPWKEIQTPEQVYTIEFAAGNRHLATDIGLIALESTPTEGEEGLPVRSDSDSLQKLSLRDEWLCYGAMPFLRLLPDSQVDSWDARGDHMAVGFSNGLVSGFYIDRRGLQPFWETFQL</sequence>
<dbReference type="FunFam" id="1.20.1250.20:FF:000597">
    <property type="entry name" value="MFS transporter, putative"/>
    <property type="match status" value="1"/>
</dbReference>
<feature type="repeat" description="WD" evidence="4">
    <location>
        <begin position="1220"/>
        <end position="1261"/>
    </location>
</feature>
<dbReference type="InterPro" id="IPR036322">
    <property type="entry name" value="WD40_repeat_dom_sf"/>
</dbReference>
<dbReference type="SMART" id="SM00320">
    <property type="entry name" value="WD40"/>
    <property type="match status" value="11"/>
</dbReference>
<dbReference type="Pfam" id="PF00400">
    <property type="entry name" value="WD40"/>
    <property type="match status" value="10"/>
</dbReference>
<feature type="domain" description="NACHT" evidence="6">
    <location>
        <begin position="652"/>
        <end position="800"/>
    </location>
</feature>
<dbReference type="InterPro" id="IPR036259">
    <property type="entry name" value="MFS_trans_sf"/>
</dbReference>
<feature type="transmembrane region" description="Helical" evidence="5">
    <location>
        <begin position="139"/>
        <end position="157"/>
    </location>
</feature>
<dbReference type="PANTHER" id="PTHR19848">
    <property type="entry name" value="WD40 REPEAT PROTEIN"/>
    <property type="match status" value="1"/>
</dbReference>
<feature type="repeat" description="WD" evidence="4">
    <location>
        <begin position="1445"/>
        <end position="1477"/>
    </location>
</feature>
<dbReference type="InterPro" id="IPR007111">
    <property type="entry name" value="NACHT_NTPase"/>
</dbReference>
<gene>
    <name evidence="8" type="ORF">PCAMFM013_S002g000748</name>
</gene>
<comment type="subcellular location">
    <subcellularLocation>
        <location evidence="1">Membrane</location>
        <topology evidence="1">Multi-pass membrane protein</topology>
    </subcellularLocation>
</comment>
<dbReference type="InterPro" id="IPR020472">
    <property type="entry name" value="WD40_PAC1"/>
</dbReference>
<feature type="repeat" description="WD" evidence="4">
    <location>
        <begin position="1680"/>
        <end position="1721"/>
    </location>
</feature>
<feature type="transmembrane region" description="Helical" evidence="5">
    <location>
        <begin position="105"/>
        <end position="132"/>
    </location>
</feature>
<evidence type="ECO:0000256" key="3">
    <source>
        <dbReference type="ARBA" id="ARBA00022737"/>
    </source>
</evidence>
<keyword evidence="5" id="KW-1133">Transmembrane helix</keyword>
<dbReference type="GO" id="GO:0016020">
    <property type="term" value="C:membrane"/>
    <property type="evidence" value="ECO:0007669"/>
    <property type="project" value="UniProtKB-SubCell"/>
</dbReference>
<feature type="repeat" description="WD" evidence="4">
    <location>
        <begin position="1630"/>
        <end position="1664"/>
    </location>
</feature>
<dbReference type="SUPFAM" id="SSF52540">
    <property type="entry name" value="P-loop containing nucleoside triphosphate hydrolases"/>
    <property type="match status" value="1"/>
</dbReference>
<reference evidence="8 9" key="1">
    <citation type="journal article" date="2014" name="Nat. Commun.">
        <title>Multiple recent horizontal transfers of a large genomic region in cheese making fungi.</title>
        <authorList>
            <person name="Cheeseman K."/>
            <person name="Ropars J."/>
            <person name="Renault P."/>
            <person name="Dupont J."/>
            <person name="Gouzy J."/>
            <person name="Branca A."/>
            <person name="Abraham A.L."/>
            <person name="Ceppi M."/>
            <person name="Conseiller E."/>
            <person name="Debuchy R."/>
            <person name="Malagnac F."/>
            <person name="Goarin A."/>
            <person name="Silar P."/>
            <person name="Lacoste S."/>
            <person name="Sallet E."/>
            <person name="Bensimon A."/>
            <person name="Giraud T."/>
            <person name="Brygoo Y."/>
        </authorList>
    </citation>
    <scope>NUCLEOTIDE SEQUENCE [LARGE SCALE GENOMIC DNA]</scope>
    <source>
        <strain evidence="9">FM 013</strain>
    </source>
</reference>
<evidence type="ECO:0000256" key="1">
    <source>
        <dbReference type="ARBA" id="ARBA00004141"/>
    </source>
</evidence>
<dbReference type="FunFam" id="3.40.50.300:FF:001638">
    <property type="entry name" value="NACHT and WD40 domain protein"/>
    <property type="match status" value="1"/>
</dbReference>
<dbReference type="PRINTS" id="PR00320">
    <property type="entry name" value="GPROTEINBRPT"/>
</dbReference>
<dbReference type="EMBL" id="HG793135">
    <property type="protein sequence ID" value="CRL18878.1"/>
    <property type="molecule type" value="Genomic_DNA"/>
</dbReference>
<dbReference type="InterPro" id="IPR019775">
    <property type="entry name" value="WD40_repeat_CS"/>
</dbReference>
<keyword evidence="2 4" id="KW-0853">WD repeat</keyword>
<dbReference type="PANTHER" id="PTHR19848:SF8">
    <property type="entry name" value="F-BOX AND WD REPEAT DOMAIN CONTAINING 7"/>
    <property type="match status" value="1"/>
</dbReference>
<dbReference type="InterPro" id="IPR056884">
    <property type="entry name" value="NPHP3-like_N"/>
</dbReference>
<dbReference type="SUPFAM" id="SSF50978">
    <property type="entry name" value="WD40 repeat-like"/>
    <property type="match status" value="1"/>
</dbReference>
<keyword evidence="9" id="KW-1185">Reference proteome</keyword>
<protein>
    <submittedName>
        <fullName evidence="8">Sucrose/H+ symporter, plant</fullName>
    </submittedName>
</protein>
<keyword evidence="5" id="KW-0812">Transmembrane</keyword>
<feature type="transmembrane region" description="Helical" evidence="5">
    <location>
        <begin position="227"/>
        <end position="247"/>
    </location>
</feature>
<feature type="transmembrane region" description="Helical" evidence="5">
    <location>
        <begin position="63"/>
        <end position="85"/>
    </location>
</feature>
<organism evidence="8 9">
    <name type="scientific">Penicillium camemberti (strain FM 013)</name>
    <dbReference type="NCBI Taxonomy" id="1429867"/>
    <lineage>
        <taxon>Eukaryota</taxon>
        <taxon>Fungi</taxon>
        <taxon>Dikarya</taxon>
        <taxon>Ascomycota</taxon>
        <taxon>Pezizomycotina</taxon>
        <taxon>Eurotiomycetes</taxon>
        <taxon>Eurotiomycetidae</taxon>
        <taxon>Eurotiales</taxon>
        <taxon>Aspergillaceae</taxon>
        <taxon>Penicillium</taxon>
    </lineage>
</organism>
<feature type="repeat" description="WD" evidence="4">
    <location>
        <begin position="1365"/>
        <end position="1405"/>
    </location>
</feature>
<feature type="domain" description="Major facilitator superfamily (MFS) profile" evidence="7">
    <location>
        <begin position="65"/>
        <end position="505"/>
    </location>
</feature>
<evidence type="ECO:0000259" key="6">
    <source>
        <dbReference type="PROSITE" id="PS50837"/>
    </source>
</evidence>
<feature type="repeat" description="WD" evidence="4">
    <location>
        <begin position="1177"/>
        <end position="1218"/>
    </location>
</feature>
<dbReference type="Pfam" id="PF24883">
    <property type="entry name" value="NPHP3_N"/>
    <property type="match status" value="1"/>
</dbReference>
<dbReference type="InterPro" id="IPR020846">
    <property type="entry name" value="MFS_dom"/>
</dbReference>
<proteinExistence type="predicted"/>
<dbReference type="GO" id="GO:0022857">
    <property type="term" value="F:transmembrane transporter activity"/>
    <property type="evidence" value="ECO:0007669"/>
    <property type="project" value="InterPro"/>
</dbReference>
<evidence type="ECO:0000256" key="2">
    <source>
        <dbReference type="ARBA" id="ARBA00022574"/>
    </source>
</evidence>
<dbReference type="PROSITE" id="PS50082">
    <property type="entry name" value="WD_REPEATS_2"/>
    <property type="match status" value="9"/>
</dbReference>
<feature type="repeat" description="WD" evidence="4">
    <location>
        <begin position="1486"/>
        <end position="1527"/>
    </location>
</feature>
<feature type="repeat" description="WD" evidence="4">
    <location>
        <begin position="1568"/>
        <end position="1609"/>
    </location>
</feature>
<name>A0A0G4NXR5_PENC3</name>